<name>A0A9Q1HDS4_HOLLE</name>
<evidence type="ECO:0000313" key="4">
    <source>
        <dbReference type="Proteomes" id="UP001152320"/>
    </source>
</evidence>
<dbReference type="AlphaFoldDB" id="A0A9Q1HDS4"/>
<feature type="compositionally biased region" description="Basic and acidic residues" evidence="2">
    <location>
        <begin position="39"/>
        <end position="50"/>
    </location>
</feature>
<gene>
    <name evidence="3" type="ORF">HOLleu_13544</name>
</gene>
<evidence type="ECO:0000256" key="1">
    <source>
        <dbReference type="SAM" id="Coils"/>
    </source>
</evidence>
<protein>
    <submittedName>
        <fullName evidence="3">Uncharacterized protein</fullName>
    </submittedName>
</protein>
<proteinExistence type="predicted"/>
<keyword evidence="1" id="KW-0175">Coiled coil</keyword>
<feature type="coiled-coil region" evidence="1">
    <location>
        <begin position="63"/>
        <end position="90"/>
    </location>
</feature>
<evidence type="ECO:0000313" key="3">
    <source>
        <dbReference type="EMBL" id="KAJ8042479.1"/>
    </source>
</evidence>
<feature type="compositionally biased region" description="Polar residues" evidence="2">
    <location>
        <begin position="1"/>
        <end position="21"/>
    </location>
</feature>
<dbReference type="EMBL" id="JAIZAY010000005">
    <property type="protein sequence ID" value="KAJ8042479.1"/>
    <property type="molecule type" value="Genomic_DNA"/>
</dbReference>
<dbReference type="OrthoDB" id="10256523at2759"/>
<comment type="caution">
    <text evidence="3">The sequence shown here is derived from an EMBL/GenBank/DDBJ whole genome shotgun (WGS) entry which is preliminary data.</text>
</comment>
<keyword evidence="4" id="KW-1185">Reference proteome</keyword>
<evidence type="ECO:0000256" key="2">
    <source>
        <dbReference type="SAM" id="MobiDB-lite"/>
    </source>
</evidence>
<feature type="region of interest" description="Disordered" evidence="2">
    <location>
        <begin position="1"/>
        <end position="50"/>
    </location>
</feature>
<sequence length="520" mass="59371">MNRGGSNVSARRGNTGSSKTQESNKRGINRTRQQPTRSVTKEDQRDDKDTFELLSGRDVKLDKEKLAEENIRLTKELESIKDLYQQLVREGPVEKYEERRVHLLKSQVIQLERQVMLQSDVLSKRSLVLLEVENSLERTVQQLRELLSLETPGPTVAVERSQLTRLIEDTEGARRRLYKNTEAADPKNLARPVLFIGEFLKTDSADESPVSLYEVCRGNLEHLNLRHVAKLESKLFSLLKKLLILQNNVSTYTKTDQSSVVIQLPTSDALLDRSTLLITEVLPLLSECCQSLIDLSVLVPSAPWPSLKKSVRPEVTSANILAALPSFPRSKQKQAQAVIDALLKANIYSQELSKLEYRACAEELKFHQEVYELQMEYNRAVFDALKEAYLTFEKDMRDTICIPLSEIVENFNTLKESSSEGALKSFLSSFKTHNDKLEHLLKSLQPDQSEAHHEGVEVLSEYGKNFFTKVDILIKKYSRKRRELLEKAEELKQLRDIQLDETVDMLTVRKETEGGNEPST</sequence>
<reference evidence="3" key="1">
    <citation type="submission" date="2021-10" db="EMBL/GenBank/DDBJ databases">
        <title>Tropical sea cucumber genome reveals ecological adaptation and Cuvierian tubules defense mechanism.</title>
        <authorList>
            <person name="Chen T."/>
        </authorList>
    </citation>
    <scope>NUCLEOTIDE SEQUENCE</scope>
    <source>
        <strain evidence="3">Nanhai2018</strain>
        <tissue evidence="3">Muscle</tissue>
    </source>
</reference>
<organism evidence="3 4">
    <name type="scientific">Holothuria leucospilota</name>
    <name type="common">Black long sea cucumber</name>
    <name type="synonym">Mertensiothuria leucospilota</name>
    <dbReference type="NCBI Taxonomy" id="206669"/>
    <lineage>
        <taxon>Eukaryota</taxon>
        <taxon>Metazoa</taxon>
        <taxon>Echinodermata</taxon>
        <taxon>Eleutherozoa</taxon>
        <taxon>Echinozoa</taxon>
        <taxon>Holothuroidea</taxon>
        <taxon>Aspidochirotacea</taxon>
        <taxon>Aspidochirotida</taxon>
        <taxon>Holothuriidae</taxon>
        <taxon>Holothuria</taxon>
    </lineage>
</organism>
<dbReference type="Proteomes" id="UP001152320">
    <property type="component" value="Chromosome 5"/>
</dbReference>
<accession>A0A9Q1HDS4</accession>
<feature type="coiled-coil region" evidence="1">
    <location>
        <begin position="474"/>
        <end position="501"/>
    </location>
</feature>